<dbReference type="PANTHER" id="PTHR12302">
    <property type="entry name" value="EBNA2 BINDING PROTEIN P100"/>
    <property type="match status" value="1"/>
</dbReference>
<comment type="caution">
    <text evidence="6">The sequence shown here is derived from an EMBL/GenBank/DDBJ whole genome shotgun (WGS) entry which is preliminary data.</text>
</comment>
<evidence type="ECO:0000256" key="1">
    <source>
        <dbReference type="ARBA" id="ARBA00022722"/>
    </source>
</evidence>
<dbReference type="PANTHER" id="PTHR12302:SF3">
    <property type="entry name" value="SERINE_THREONINE-PROTEIN KINASE 31"/>
    <property type="match status" value="1"/>
</dbReference>
<keyword evidence="3" id="KW-0378">Hydrolase</keyword>
<feature type="domain" description="TNase-like" evidence="5">
    <location>
        <begin position="95"/>
        <end position="231"/>
    </location>
</feature>
<protein>
    <submittedName>
        <fullName evidence="6">Thermonuclease family protein</fullName>
    </submittedName>
</protein>
<keyword evidence="2" id="KW-0255">Endonuclease</keyword>
<dbReference type="EMBL" id="JAKXMK010000006">
    <property type="protein sequence ID" value="MCH6165713.1"/>
    <property type="molecule type" value="Genomic_DNA"/>
</dbReference>
<evidence type="ECO:0000256" key="4">
    <source>
        <dbReference type="SAM" id="Phobius"/>
    </source>
</evidence>
<accession>A0ABS9TBF3</accession>
<organism evidence="6 7">
    <name type="scientific">Pseudonocardia alaniniphila</name>
    <dbReference type="NCBI Taxonomy" id="75291"/>
    <lineage>
        <taxon>Bacteria</taxon>
        <taxon>Bacillati</taxon>
        <taxon>Actinomycetota</taxon>
        <taxon>Actinomycetes</taxon>
        <taxon>Pseudonocardiales</taxon>
        <taxon>Pseudonocardiaceae</taxon>
        <taxon>Pseudonocardia</taxon>
    </lineage>
</organism>
<name>A0ABS9TBF3_9PSEU</name>
<keyword evidence="7" id="KW-1185">Reference proteome</keyword>
<keyword evidence="4" id="KW-0812">Transmembrane</keyword>
<gene>
    <name evidence="6" type="ORF">MMF94_08470</name>
</gene>
<dbReference type="InterPro" id="IPR035437">
    <property type="entry name" value="SNase_OB-fold_sf"/>
</dbReference>
<dbReference type="InterPro" id="IPR016071">
    <property type="entry name" value="Staphylococal_nuclease_OB-fold"/>
</dbReference>
<sequence>MTVDCDFVGVQGSGLPHTTTEYEEILDSQFLVQMDRAPQRFGRDQRAVGMSRSLGLALIASVALVSGAVGAVAGPPGGGVALGASAFAVPASARPEVVGKVIFVPDGDTVHVRDSLGSRIKVRVLGINSPEDRNPQLPAQCWGPEATRFARTTLLNKQVTVVTDTTQDAFDRYGRVLGYVYLADGSNYSVLAARAGAARAYIFHRRPVTEYPAIVAAEAEARAAGRGLWGVCPA</sequence>
<dbReference type="PROSITE" id="PS50830">
    <property type="entry name" value="TNASE_3"/>
    <property type="match status" value="1"/>
</dbReference>
<evidence type="ECO:0000259" key="5">
    <source>
        <dbReference type="PROSITE" id="PS50830"/>
    </source>
</evidence>
<proteinExistence type="predicted"/>
<evidence type="ECO:0000313" key="7">
    <source>
        <dbReference type="Proteomes" id="UP001299970"/>
    </source>
</evidence>
<evidence type="ECO:0000256" key="3">
    <source>
        <dbReference type="ARBA" id="ARBA00022801"/>
    </source>
</evidence>
<evidence type="ECO:0000313" key="6">
    <source>
        <dbReference type="EMBL" id="MCH6165713.1"/>
    </source>
</evidence>
<dbReference type="PROSITE" id="PS01284">
    <property type="entry name" value="TNASE_2"/>
    <property type="match status" value="1"/>
</dbReference>
<dbReference type="RefSeq" id="WP_241035737.1">
    <property type="nucleotide sequence ID" value="NZ_BAAAJF010000024.1"/>
</dbReference>
<dbReference type="Proteomes" id="UP001299970">
    <property type="component" value="Unassembled WGS sequence"/>
</dbReference>
<keyword evidence="4" id="KW-0472">Membrane</keyword>
<dbReference type="InterPro" id="IPR002071">
    <property type="entry name" value="Thermonucl_AS"/>
</dbReference>
<dbReference type="Gene3D" id="2.40.50.90">
    <property type="match status" value="1"/>
</dbReference>
<keyword evidence="1" id="KW-0540">Nuclease</keyword>
<feature type="transmembrane region" description="Helical" evidence="4">
    <location>
        <begin position="53"/>
        <end position="73"/>
    </location>
</feature>
<evidence type="ECO:0000256" key="2">
    <source>
        <dbReference type="ARBA" id="ARBA00022759"/>
    </source>
</evidence>
<reference evidence="6 7" key="1">
    <citation type="submission" date="2022-03" db="EMBL/GenBank/DDBJ databases">
        <title>Pseudonocardia alaer sp. nov., a novel actinomycete isolated from reed forest soil.</title>
        <authorList>
            <person name="Wang L."/>
        </authorList>
    </citation>
    <scope>NUCLEOTIDE SEQUENCE [LARGE SCALE GENOMIC DNA]</scope>
    <source>
        <strain evidence="6 7">Y-16303</strain>
    </source>
</reference>
<keyword evidence="4" id="KW-1133">Transmembrane helix</keyword>
<dbReference type="SUPFAM" id="SSF50199">
    <property type="entry name" value="Staphylococcal nuclease"/>
    <property type="match status" value="1"/>
</dbReference>
<dbReference type="Pfam" id="PF00565">
    <property type="entry name" value="SNase"/>
    <property type="match status" value="1"/>
</dbReference>
<dbReference type="SMART" id="SM00318">
    <property type="entry name" value="SNc"/>
    <property type="match status" value="1"/>
</dbReference>